<dbReference type="Gene3D" id="3.90.226.10">
    <property type="entry name" value="2-enoyl-CoA Hydratase, Chain A, domain 1"/>
    <property type="match status" value="1"/>
</dbReference>
<dbReference type="PANTHER" id="PTHR32060">
    <property type="entry name" value="TAIL-SPECIFIC PROTEASE"/>
    <property type="match status" value="1"/>
</dbReference>
<feature type="signal peptide" evidence="1">
    <location>
        <begin position="1"/>
        <end position="23"/>
    </location>
</feature>
<dbReference type="SMART" id="SM00245">
    <property type="entry name" value="TSPc"/>
    <property type="match status" value="1"/>
</dbReference>
<evidence type="ECO:0000313" key="3">
    <source>
        <dbReference type="EMBL" id="MCC9062407.1"/>
    </source>
</evidence>
<dbReference type="Proteomes" id="UP001430679">
    <property type="component" value="Unassembled WGS sequence"/>
</dbReference>
<gene>
    <name evidence="3" type="ORF">LNP81_05315</name>
</gene>
<comment type="caution">
    <text evidence="3">The sequence shown here is derived from an EMBL/GenBank/DDBJ whole genome shotgun (WGS) entry which is preliminary data.</text>
</comment>
<dbReference type="Gene3D" id="2.30.42.10">
    <property type="match status" value="1"/>
</dbReference>
<sequence length="548" mass="63545">MNKIKWVLVFCICSFLGFSQNNSDNKPIENLSSLAKVWGFLKYYHPNVAKGDFNWDEQLIQMIPKVEKAKNKEELSAIYLEWITNLGLVKECKSCSGISKKEYFDKNFDLSWINNSAAFTTELSHKLKFIEANRFQGENYYVTKTSGGNIKVRNEIIYGDFEYPDQNHRLLSLFRYWNTIEYFFPYKYLTDQNWDSVLIEMISKYRYANDALEYQLLMQETVVKLDDTHASFFSDKNFDFFGRKYIPAFINVIENKAVVVGFYNDSLAKLNDIKKGDIIEEVNGKNALEIMLERKKFVNGSNNNTKAKNYDYLMFNGSTDSVKVKIRRDNLVFVKNIKRYSGIDFQPKILINKEKFNIDENNIGYINLDNLEMKDQDIIMQKVNKTKGLIIDLRNYPDFKAYLIARRLIKEDKEYARLIEPDLTYPGRFNFKKTKILDPIKKEYYAGKVVVLVNEQTQSMAEYSTMFLQAGDNVVTIGSQTAGADGDISRIEFLTFKSAISGLGVFYPDGTPTQRVGVKVDILVRPTIKGIQEGRDEVLEKAKEYLAK</sequence>
<accession>A0ABS8MC01</accession>
<dbReference type="InterPro" id="IPR036034">
    <property type="entry name" value="PDZ_sf"/>
</dbReference>
<dbReference type="InterPro" id="IPR005151">
    <property type="entry name" value="Tail-specific_protease"/>
</dbReference>
<dbReference type="InterPro" id="IPR029045">
    <property type="entry name" value="ClpP/crotonase-like_dom_sf"/>
</dbReference>
<dbReference type="PANTHER" id="PTHR32060:SF30">
    <property type="entry name" value="CARBOXY-TERMINAL PROCESSING PROTEASE CTPA"/>
    <property type="match status" value="1"/>
</dbReference>
<reference evidence="3" key="1">
    <citation type="submission" date="2021-11" db="EMBL/GenBank/DDBJ databases">
        <title>Description of novel Flavobacterium species.</title>
        <authorList>
            <person name="Saticioglu I.B."/>
            <person name="Ay H."/>
            <person name="Altun S."/>
            <person name="Duman M."/>
        </authorList>
    </citation>
    <scope>NUCLEOTIDE SEQUENCE</scope>
    <source>
        <strain evidence="3">F-30</strain>
    </source>
</reference>
<dbReference type="Pfam" id="PF03572">
    <property type="entry name" value="Peptidase_S41"/>
    <property type="match status" value="1"/>
</dbReference>
<protein>
    <recommendedName>
        <fullName evidence="2">Tail specific protease domain-containing protein</fullName>
    </recommendedName>
</protein>
<proteinExistence type="predicted"/>
<feature type="domain" description="Tail specific protease" evidence="2">
    <location>
        <begin position="330"/>
        <end position="525"/>
    </location>
</feature>
<dbReference type="SUPFAM" id="SSF52096">
    <property type="entry name" value="ClpP/crotonase"/>
    <property type="match status" value="1"/>
</dbReference>
<organism evidence="3 4">
    <name type="scientific">Flavobacterium piscisymbiosum</name>
    <dbReference type="NCBI Taxonomy" id="2893753"/>
    <lineage>
        <taxon>Bacteria</taxon>
        <taxon>Pseudomonadati</taxon>
        <taxon>Bacteroidota</taxon>
        <taxon>Flavobacteriia</taxon>
        <taxon>Flavobacteriales</taxon>
        <taxon>Flavobacteriaceae</taxon>
        <taxon>Flavobacterium</taxon>
    </lineage>
</organism>
<dbReference type="EMBL" id="JAJJMM010000001">
    <property type="protein sequence ID" value="MCC9062407.1"/>
    <property type="molecule type" value="Genomic_DNA"/>
</dbReference>
<keyword evidence="4" id="KW-1185">Reference proteome</keyword>
<keyword evidence="1" id="KW-0732">Signal</keyword>
<dbReference type="RefSeq" id="WP_230033984.1">
    <property type="nucleotide sequence ID" value="NZ_JAJJMM010000001.1"/>
</dbReference>
<feature type="chain" id="PRO_5047174120" description="Tail specific protease domain-containing protein" evidence="1">
    <location>
        <begin position="24"/>
        <end position="548"/>
    </location>
</feature>
<evidence type="ECO:0000256" key="1">
    <source>
        <dbReference type="SAM" id="SignalP"/>
    </source>
</evidence>
<evidence type="ECO:0000313" key="4">
    <source>
        <dbReference type="Proteomes" id="UP001430679"/>
    </source>
</evidence>
<evidence type="ECO:0000259" key="2">
    <source>
        <dbReference type="SMART" id="SM00245"/>
    </source>
</evidence>
<name>A0ABS8MC01_9FLAO</name>